<evidence type="ECO:0000313" key="3">
    <source>
        <dbReference type="RefSeq" id="XP_016453878.1"/>
    </source>
</evidence>
<organism evidence="3">
    <name type="scientific">Nicotiana tabacum</name>
    <name type="common">Common tobacco</name>
    <dbReference type="NCBI Taxonomy" id="4097"/>
    <lineage>
        <taxon>Eukaryota</taxon>
        <taxon>Viridiplantae</taxon>
        <taxon>Streptophyta</taxon>
        <taxon>Embryophyta</taxon>
        <taxon>Tracheophyta</taxon>
        <taxon>Spermatophyta</taxon>
        <taxon>Magnoliopsida</taxon>
        <taxon>eudicotyledons</taxon>
        <taxon>Gunneridae</taxon>
        <taxon>Pentapetalae</taxon>
        <taxon>asterids</taxon>
        <taxon>lamiids</taxon>
        <taxon>Solanales</taxon>
        <taxon>Solanaceae</taxon>
        <taxon>Nicotianoideae</taxon>
        <taxon>Nicotianeae</taxon>
        <taxon>Nicotiana</taxon>
    </lineage>
</organism>
<dbReference type="PANTHER" id="PTHR33499">
    <property type="entry name" value="OS12G0282400 PROTEIN-RELATED"/>
    <property type="match status" value="1"/>
</dbReference>
<dbReference type="PANTHER" id="PTHR33499:SF27">
    <property type="entry name" value="TRANSPOSASE TNP1_EN_SPM-LIKE DOMAIN-CONTAINING PROTEIN"/>
    <property type="match status" value="1"/>
</dbReference>
<dbReference type="KEGG" id="nta:107778187"/>
<protein>
    <submittedName>
        <fullName evidence="3">Uncharacterized protein</fullName>
    </submittedName>
</protein>
<keyword evidence="1" id="KW-0175">Coiled coil</keyword>
<dbReference type="STRING" id="4097.A0A1S3YP52"/>
<feature type="compositionally biased region" description="Basic residues" evidence="2">
    <location>
        <begin position="133"/>
        <end position="143"/>
    </location>
</feature>
<feature type="coiled-coil region" evidence="1">
    <location>
        <begin position="410"/>
        <end position="453"/>
    </location>
</feature>
<dbReference type="AlphaFoldDB" id="A0A1S3YP52"/>
<dbReference type="Pfam" id="PF03004">
    <property type="entry name" value="Transposase_24"/>
    <property type="match status" value="1"/>
</dbReference>
<dbReference type="RefSeq" id="XP_016453878.1">
    <property type="nucleotide sequence ID" value="XM_016598392.1"/>
</dbReference>
<proteinExistence type="predicted"/>
<accession>A0A1S3YP52</accession>
<dbReference type="PaxDb" id="4097-A0A1S3YP52"/>
<feature type="region of interest" description="Disordered" evidence="2">
    <location>
        <begin position="308"/>
        <end position="328"/>
    </location>
</feature>
<dbReference type="OrthoDB" id="1292058at2759"/>
<dbReference type="InterPro" id="IPR004252">
    <property type="entry name" value="Probable_transposase_24"/>
</dbReference>
<sequence>MYLMMKKAKKIYLVIEKTLMMLLKLEKQRRMRFNMTGIGRGKGRGGTGRGRGHFQGSSNSGTMSQPQLQLRGNTRSSLYTGELTNPCQEPIETGQISSNPRQRPSVETVSSRNLDRNAYPSLEAESGSAISSRNKKRGRGKYKSKTVDIKTKYGGKITIMIPDDIDRVVGDGKRDIVNYCGLIMRSTISFRDGNWQKIVSKYGETMWLKVKDKFEVLGSVREHVLQAFIISTMQWLFRAWKARLSSHYSRHIADGNILSHRPEDVELEDWKYLVEYFESSEFKVVSERNRKNSEKQITKHACGTRSFVKVEESTKNPATGEKERPDQVWEIQHTRKDDNGEIGQLQELVAQQQSEENEHLMTRDEILSSVLGERIGYVRGKGYGKKPPKKSHFEAANLEASVSSAMATVRQEMQEEMQTEMSQKLQEEREQMAAELKRNMEQELQRKLEEKLEHVNVEVDNRISVEVAKRIQEQLASIMTGMQQAIYS</sequence>
<evidence type="ECO:0000256" key="1">
    <source>
        <dbReference type="SAM" id="Coils"/>
    </source>
</evidence>
<feature type="compositionally biased region" description="Polar residues" evidence="2">
    <location>
        <begin position="55"/>
        <end position="87"/>
    </location>
</feature>
<name>A0A1S3YP52_TOBAC</name>
<feature type="compositionally biased region" description="Gly residues" evidence="2">
    <location>
        <begin position="38"/>
        <end position="49"/>
    </location>
</feature>
<feature type="compositionally biased region" description="Polar residues" evidence="2">
    <location>
        <begin position="94"/>
        <end position="112"/>
    </location>
</feature>
<gene>
    <name evidence="3" type="primary">LOC107778187</name>
</gene>
<feature type="region of interest" description="Disordered" evidence="2">
    <location>
        <begin position="36"/>
        <end position="143"/>
    </location>
</feature>
<dbReference type="OMA" id="HEDEATY"/>
<evidence type="ECO:0000256" key="2">
    <source>
        <dbReference type="SAM" id="MobiDB-lite"/>
    </source>
</evidence>
<reference evidence="3" key="1">
    <citation type="submission" date="2025-08" db="UniProtKB">
        <authorList>
            <consortium name="RefSeq"/>
        </authorList>
    </citation>
    <scope>IDENTIFICATION</scope>
</reference>